<organism evidence="1">
    <name type="scientific">Lepeophtheirus salmonis</name>
    <name type="common">Salmon louse</name>
    <name type="synonym">Caligus salmonis</name>
    <dbReference type="NCBI Taxonomy" id="72036"/>
    <lineage>
        <taxon>Eukaryota</taxon>
        <taxon>Metazoa</taxon>
        <taxon>Ecdysozoa</taxon>
        <taxon>Arthropoda</taxon>
        <taxon>Crustacea</taxon>
        <taxon>Multicrustacea</taxon>
        <taxon>Hexanauplia</taxon>
        <taxon>Copepoda</taxon>
        <taxon>Siphonostomatoida</taxon>
        <taxon>Caligidae</taxon>
        <taxon>Lepeophtheirus</taxon>
    </lineage>
</organism>
<protein>
    <submittedName>
        <fullName evidence="1">Uncharacterized protein</fullName>
    </submittedName>
</protein>
<evidence type="ECO:0000313" key="1">
    <source>
        <dbReference type="EMBL" id="CDW19394.1"/>
    </source>
</evidence>
<name>A0A0K2T039_LEPSM</name>
<proteinExistence type="predicted"/>
<dbReference type="AlphaFoldDB" id="A0A0K2T039"/>
<dbReference type="EMBL" id="HACA01002033">
    <property type="protein sequence ID" value="CDW19394.1"/>
    <property type="molecule type" value="Transcribed_RNA"/>
</dbReference>
<accession>A0A0K2T039</accession>
<sequence length="39" mass="4394">MQVVQSVARICTLFQVNLDSSCLHLCNLSSLNLNFKIKI</sequence>
<feature type="non-terminal residue" evidence="1">
    <location>
        <position position="39"/>
    </location>
</feature>
<reference evidence="1" key="1">
    <citation type="submission" date="2014-05" db="EMBL/GenBank/DDBJ databases">
        <authorList>
            <person name="Chronopoulou M."/>
        </authorList>
    </citation>
    <scope>NUCLEOTIDE SEQUENCE</scope>
    <source>
        <tissue evidence="1">Whole organism</tissue>
    </source>
</reference>